<sequence>MIKTTKNGTIIMRVMCAIFFLLFTFLYLFEYQADILAVTQHVLAHGVTHYNRTIGAVLLTIILWVLQLVIFGLSGLSRRFHALTYLPSLLLLGVLTDVTSHVDQEPYLGNWLWGFPLIMAGYAGVVWVCRQLEPLEQSSGDVGVFSRISWQNLLVMVVMALVVCALGNSDRTFHFRMRMEECMVKGNFAEATQVGVKEAATDSSLTMLRVWALSENHMLGDRLFSYPLVGGSDAMLPNGASVKLMMADERKLYAHLGVVFIQKMRPRVYLETLHKAHRATAAAHDWLLCAYLLDRDLNQFVRHLAKYYPINEQLPKHYKEALIIYKHTTSHPLISYYNNVKEADYDDFQDLGDKYGNKRERYTALRDKYGDTYWFYYHYKR</sequence>
<gene>
    <name evidence="2" type="ORF">AAAT34_08775</name>
</gene>
<dbReference type="InterPro" id="IPR045692">
    <property type="entry name" value="DUF6057"/>
</dbReference>
<dbReference type="EMBL" id="JBBNFP010000033">
    <property type="protein sequence ID" value="MEQ2487144.1"/>
    <property type="molecule type" value="Genomic_DNA"/>
</dbReference>
<feature type="transmembrane region" description="Helical" evidence="1">
    <location>
        <begin position="150"/>
        <end position="169"/>
    </location>
</feature>
<reference evidence="2 3" key="1">
    <citation type="submission" date="2024-04" db="EMBL/GenBank/DDBJ databases">
        <title>Human intestinal bacterial collection.</title>
        <authorList>
            <person name="Pauvert C."/>
            <person name="Hitch T.C.A."/>
            <person name="Clavel T."/>
        </authorList>
    </citation>
    <scope>NUCLEOTIDE SEQUENCE [LARGE SCALE GENOMIC DNA]</scope>
    <source>
        <strain evidence="2 3">CLA-AA-H145</strain>
    </source>
</reference>
<evidence type="ECO:0000313" key="3">
    <source>
        <dbReference type="Proteomes" id="UP001487296"/>
    </source>
</evidence>
<feature type="transmembrane region" description="Helical" evidence="1">
    <location>
        <begin position="54"/>
        <end position="73"/>
    </location>
</feature>
<keyword evidence="1" id="KW-0472">Membrane</keyword>
<dbReference type="Pfam" id="PF19529">
    <property type="entry name" value="DUF6057"/>
    <property type="match status" value="1"/>
</dbReference>
<keyword evidence="1" id="KW-0812">Transmembrane</keyword>
<dbReference type="RefSeq" id="WP_215760182.1">
    <property type="nucleotide sequence ID" value="NZ_JAHKBE010000032.1"/>
</dbReference>
<keyword evidence="3" id="KW-1185">Reference proteome</keyword>
<organism evidence="2 3">
    <name type="scientific">Hallella faecis</name>
    <dbReference type="NCBI Taxonomy" id="2841596"/>
    <lineage>
        <taxon>Bacteria</taxon>
        <taxon>Pseudomonadati</taxon>
        <taxon>Bacteroidota</taxon>
        <taxon>Bacteroidia</taxon>
        <taxon>Bacteroidales</taxon>
        <taxon>Prevotellaceae</taxon>
        <taxon>Hallella</taxon>
    </lineage>
</organism>
<accession>A0ABV1FS25</accession>
<name>A0ABV1FS25_9BACT</name>
<comment type="caution">
    <text evidence="2">The sequence shown here is derived from an EMBL/GenBank/DDBJ whole genome shotgun (WGS) entry which is preliminary data.</text>
</comment>
<protein>
    <submittedName>
        <fullName evidence="2">DUF6057 family protein</fullName>
    </submittedName>
</protein>
<evidence type="ECO:0000313" key="2">
    <source>
        <dbReference type="EMBL" id="MEQ2487144.1"/>
    </source>
</evidence>
<keyword evidence="1" id="KW-1133">Transmembrane helix</keyword>
<evidence type="ECO:0000256" key="1">
    <source>
        <dbReference type="SAM" id="Phobius"/>
    </source>
</evidence>
<feature type="transmembrane region" description="Helical" evidence="1">
    <location>
        <begin position="111"/>
        <end position="129"/>
    </location>
</feature>
<dbReference type="Proteomes" id="UP001487296">
    <property type="component" value="Unassembled WGS sequence"/>
</dbReference>
<proteinExistence type="predicted"/>